<feature type="compositionally biased region" description="Basic and acidic residues" evidence="1">
    <location>
        <begin position="35"/>
        <end position="46"/>
    </location>
</feature>
<reference evidence="2" key="1">
    <citation type="submission" date="2020-11" db="EMBL/GenBank/DDBJ databases">
        <authorList>
            <person name="Whiteford S."/>
        </authorList>
    </citation>
    <scope>NUCLEOTIDE SEQUENCE</scope>
</reference>
<evidence type="ECO:0000256" key="1">
    <source>
        <dbReference type="SAM" id="MobiDB-lite"/>
    </source>
</evidence>
<dbReference type="AlphaFoldDB" id="A0A8S4DHW8"/>
<proteinExistence type="predicted"/>
<protein>
    <submittedName>
        <fullName evidence="2">(diamondback moth) hypothetical protein</fullName>
    </submittedName>
</protein>
<accession>A0A8S4DHW8</accession>
<evidence type="ECO:0000313" key="3">
    <source>
        <dbReference type="Proteomes" id="UP000653454"/>
    </source>
</evidence>
<evidence type="ECO:0000313" key="2">
    <source>
        <dbReference type="EMBL" id="CAG9099422.1"/>
    </source>
</evidence>
<sequence>MTLLKYSELVTQPIADKGQRSVCECTVPDTPDQPDPLHREEQVRVE</sequence>
<keyword evidence="3" id="KW-1185">Reference proteome</keyword>
<organism evidence="2 3">
    <name type="scientific">Plutella xylostella</name>
    <name type="common">Diamondback moth</name>
    <name type="synonym">Plutella maculipennis</name>
    <dbReference type="NCBI Taxonomy" id="51655"/>
    <lineage>
        <taxon>Eukaryota</taxon>
        <taxon>Metazoa</taxon>
        <taxon>Ecdysozoa</taxon>
        <taxon>Arthropoda</taxon>
        <taxon>Hexapoda</taxon>
        <taxon>Insecta</taxon>
        <taxon>Pterygota</taxon>
        <taxon>Neoptera</taxon>
        <taxon>Endopterygota</taxon>
        <taxon>Lepidoptera</taxon>
        <taxon>Glossata</taxon>
        <taxon>Ditrysia</taxon>
        <taxon>Yponomeutoidea</taxon>
        <taxon>Plutellidae</taxon>
        <taxon>Plutella</taxon>
    </lineage>
</organism>
<comment type="caution">
    <text evidence="2">The sequence shown here is derived from an EMBL/GenBank/DDBJ whole genome shotgun (WGS) entry which is preliminary data.</text>
</comment>
<name>A0A8S4DHW8_PLUXY</name>
<feature type="region of interest" description="Disordered" evidence="1">
    <location>
        <begin position="25"/>
        <end position="46"/>
    </location>
</feature>
<gene>
    <name evidence="2" type="ORF">PLXY2_LOCUS2290</name>
</gene>
<dbReference type="Proteomes" id="UP000653454">
    <property type="component" value="Unassembled WGS sequence"/>
</dbReference>
<dbReference type="EMBL" id="CAJHNJ030000005">
    <property type="protein sequence ID" value="CAG9099422.1"/>
    <property type="molecule type" value="Genomic_DNA"/>
</dbReference>